<dbReference type="EMBL" id="GBRH01209924">
    <property type="protein sequence ID" value="JAD87971.1"/>
    <property type="molecule type" value="Transcribed_RNA"/>
</dbReference>
<dbReference type="AlphaFoldDB" id="A0A0A9DJJ8"/>
<name>A0A0A9DJJ8_ARUDO</name>
<reference evidence="2" key="1">
    <citation type="submission" date="2014-09" db="EMBL/GenBank/DDBJ databases">
        <authorList>
            <person name="Magalhaes I.L.F."/>
            <person name="Oliveira U."/>
            <person name="Santos F.R."/>
            <person name="Vidigal T.H.D.A."/>
            <person name="Brescovit A.D."/>
            <person name="Santos A.J."/>
        </authorList>
    </citation>
    <scope>NUCLEOTIDE SEQUENCE</scope>
    <source>
        <tissue evidence="2">Shoot tissue taken approximately 20 cm above the soil surface</tissue>
    </source>
</reference>
<reference evidence="2" key="2">
    <citation type="journal article" date="2015" name="Data Brief">
        <title>Shoot transcriptome of the giant reed, Arundo donax.</title>
        <authorList>
            <person name="Barrero R.A."/>
            <person name="Guerrero F.D."/>
            <person name="Moolhuijzen P."/>
            <person name="Goolsby J.A."/>
            <person name="Tidwell J."/>
            <person name="Bellgard S.E."/>
            <person name="Bellgard M.I."/>
        </authorList>
    </citation>
    <scope>NUCLEOTIDE SEQUENCE</scope>
    <source>
        <tissue evidence="2">Shoot tissue taken approximately 20 cm above the soil surface</tissue>
    </source>
</reference>
<sequence>MNQSLDLQLNSNDRSSQCQPNYTLLLA</sequence>
<protein>
    <submittedName>
        <fullName evidence="2">Uncharacterized protein</fullName>
    </submittedName>
</protein>
<accession>A0A0A9DJJ8</accession>
<evidence type="ECO:0000313" key="2">
    <source>
        <dbReference type="EMBL" id="JAD87971.1"/>
    </source>
</evidence>
<evidence type="ECO:0000256" key="1">
    <source>
        <dbReference type="SAM" id="MobiDB-lite"/>
    </source>
</evidence>
<proteinExistence type="predicted"/>
<feature type="region of interest" description="Disordered" evidence="1">
    <location>
        <begin position="1"/>
        <end position="27"/>
    </location>
</feature>
<organism evidence="2">
    <name type="scientific">Arundo donax</name>
    <name type="common">Giant reed</name>
    <name type="synonym">Donax arundinaceus</name>
    <dbReference type="NCBI Taxonomy" id="35708"/>
    <lineage>
        <taxon>Eukaryota</taxon>
        <taxon>Viridiplantae</taxon>
        <taxon>Streptophyta</taxon>
        <taxon>Embryophyta</taxon>
        <taxon>Tracheophyta</taxon>
        <taxon>Spermatophyta</taxon>
        <taxon>Magnoliopsida</taxon>
        <taxon>Liliopsida</taxon>
        <taxon>Poales</taxon>
        <taxon>Poaceae</taxon>
        <taxon>PACMAD clade</taxon>
        <taxon>Arundinoideae</taxon>
        <taxon>Arundineae</taxon>
        <taxon>Arundo</taxon>
    </lineage>
</organism>